<feature type="compositionally biased region" description="Polar residues" evidence="1">
    <location>
        <begin position="824"/>
        <end position="837"/>
    </location>
</feature>
<accession>A0A8I2YG53</accession>
<feature type="region of interest" description="Disordered" evidence="1">
    <location>
        <begin position="134"/>
        <end position="192"/>
    </location>
</feature>
<protein>
    <submittedName>
        <fullName evidence="2">Uncharacterized protein</fullName>
    </submittedName>
</protein>
<feature type="compositionally biased region" description="Pro residues" evidence="1">
    <location>
        <begin position="602"/>
        <end position="621"/>
    </location>
</feature>
<feature type="compositionally biased region" description="Low complexity" evidence="1">
    <location>
        <begin position="66"/>
        <end position="80"/>
    </location>
</feature>
<dbReference type="AlphaFoldDB" id="A0A8I2YG53"/>
<gene>
    <name evidence="2" type="ORF">JVT61DRAFT_9862</name>
</gene>
<feature type="compositionally biased region" description="Polar residues" evidence="1">
    <location>
        <begin position="318"/>
        <end position="328"/>
    </location>
</feature>
<feature type="compositionally biased region" description="Low complexity" evidence="1">
    <location>
        <begin position="272"/>
        <end position="287"/>
    </location>
</feature>
<feature type="compositionally biased region" description="Low complexity" evidence="1">
    <location>
        <begin position="838"/>
        <end position="853"/>
    </location>
</feature>
<feature type="compositionally biased region" description="Polar residues" evidence="1">
    <location>
        <begin position="153"/>
        <end position="163"/>
    </location>
</feature>
<organism evidence="2 3">
    <name type="scientific">Boletus reticuloceps</name>
    <dbReference type="NCBI Taxonomy" id="495285"/>
    <lineage>
        <taxon>Eukaryota</taxon>
        <taxon>Fungi</taxon>
        <taxon>Dikarya</taxon>
        <taxon>Basidiomycota</taxon>
        <taxon>Agaricomycotina</taxon>
        <taxon>Agaricomycetes</taxon>
        <taxon>Agaricomycetidae</taxon>
        <taxon>Boletales</taxon>
        <taxon>Boletineae</taxon>
        <taxon>Boletaceae</taxon>
        <taxon>Boletoideae</taxon>
        <taxon>Boletus</taxon>
    </lineage>
</organism>
<feature type="region of interest" description="Disordered" evidence="1">
    <location>
        <begin position="819"/>
        <end position="878"/>
    </location>
</feature>
<feature type="compositionally biased region" description="Polar residues" evidence="1">
    <location>
        <begin position="405"/>
        <end position="432"/>
    </location>
</feature>
<feature type="region of interest" description="Disordered" evidence="1">
    <location>
        <begin position="405"/>
        <end position="453"/>
    </location>
</feature>
<evidence type="ECO:0000313" key="2">
    <source>
        <dbReference type="EMBL" id="KAG6371237.1"/>
    </source>
</evidence>
<evidence type="ECO:0000313" key="3">
    <source>
        <dbReference type="Proteomes" id="UP000683000"/>
    </source>
</evidence>
<proteinExistence type="predicted"/>
<evidence type="ECO:0000256" key="1">
    <source>
        <dbReference type="SAM" id="MobiDB-lite"/>
    </source>
</evidence>
<keyword evidence="3" id="KW-1185">Reference proteome</keyword>
<sequence length="1146" mass="125755">MAGFLRKKATLSRKVSLRDPQPVHLTPAPERLTSYAPPFLPPIHFSTAFADPDPNSPPPLPPAASPPVLALPAPAPENLLGDVWDPYTDADSHPTPPVQNTPLARLPASNASVDVPNICNTTTVLSLPLPVATVQSPRQVQTRPQAARPKTQVLDNQPLTQKQPSPPSSAPAHPSSSPAVVRGQMPPAPSFDFEESLSAANVTSVVNQVRSYPPPIRHHTSPALPSQNSKMVIQRPPSSNAHRHHTAPQKPGSSSSLSSSSHHTDATRRTDGSYGTSTSASSLSPAAEVIDVRTRTHPAGRLDPACNGPARPFDHHTSLTSRPSTSSGLPARVHRSPTHPSVPPTSYPDRVRTLARQTSHSSLPSSTGHAEPHARTPMLYDMLRSGDADAAPMRRGPLIFTAMSAAQQPSGPVSKTPKTSPANRNTNVQNSYPSPPAEYVSLEHSPPSWPNSSMVRGVPHVDLRSHDRVVSQTELPPLNHKSSKSSLRVGVERTPSAVSRGDAGSEHARPRVLTKARPTTPQKPDTPCHPVLPEPGDPLLLDDDPFARLEGVKLLKPRTRSSSGDTGPRTSKEYISSSEDGHVKTPNSPSLAPKTPSTTDAPMPPSTPPPSTPEKLPPTPVTPDDYKSARQQRRGQWLEKAPPPALADIIAKQLVEEVEEPPREPTPPPPTYFPIMAFLSDANLLPLLLSYLSYSEWLPLYSANKQVQDLFQSRILREFVLDRYLSTVGYSKWDYEWAEPLALSLKDLHNYLRGVAMPSHEYARLSVAYLRPPASNRDAPTILDAPDILALALTTRAYTRVVLRLRAQAESETKYLKMQRAAELSQTTNTSRPGTRQHSVSSRAPSPTSSYSHSRNHSHGKSEQNPSTLSSRVPKFKSPLYRPGRAPVLRVFVPSPEGDWLSDASVVECETELKRSGVLKLLRVGDIVWDVAVGDEGNLGRLIWDGSYLVDLDYRYSRMGELSPYFHSLAFSPSYFHRVIRIGGSATHNPHCNPIGYIDVRPWGREIATNLQLLQDRARTETPHGALHDVVRWVHRSTFTIRPPVPSLQGQRPRDFRVPIPGAEGLYIDSGWYGTVVLESEGTNEGLVDLQARCGPGVFPPRAESFTTKIRNEKEKENRRVWRILREKSRPGEIWLRAVQVRERLM</sequence>
<reference evidence="2" key="1">
    <citation type="submission" date="2021-03" db="EMBL/GenBank/DDBJ databases">
        <title>Evolutionary innovations through gain and loss of genes in the ectomycorrhizal Boletales.</title>
        <authorList>
            <person name="Wu G."/>
            <person name="Miyauchi S."/>
            <person name="Morin E."/>
            <person name="Yang Z.-L."/>
            <person name="Xu J."/>
            <person name="Martin F.M."/>
        </authorList>
    </citation>
    <scope>NUCLEOTIDE SEQUENCE</scope>
    <source>
        <strain evidence="2">BR01</strain>
    </source>
</reference>
<feature type="compositionally biased region" description="Polar residues" evidence="1">
    <location>
        <begin position="560"/>
        <end position="578"/>
    </location>
</feature>
<feature type="compositionally biased region" description="Polar residues" evidence="1">
    <location>
        <begin position="355"/>
        <end position="368"/>
    </location>
</feature>
<feature type="compositionally biased region" description="Polar residues" evidence="1">
    <location>
        <begin position="223"/>
        <end position="240"/>
    </location>
</feature>
<feature type="region of interest" description="Disordered" evidence="1">
    <location>
        <begin position="211"/>
        <end position="349"/>
    </location>
</feature>
<feature type="region of interest" description="Disordered" evidence="1">
    <location>
        <begin position="469"/>
        <end position="642"/>
    </location>
</feature>
<feature type="region of interest" description="Disordered" evidence="1">
    <location>
        <begin position="355"/>
        <end position="374"/>
    </location>
</feature>
<feature type="compositionally biased region" description="Basic and acidic residues" evidence="1">
    <location>
        <begin position="262"/>
        <end position="271"/>
    </location>
</feature>
<dbReference type="Proteomes" id="UP000683000">
    <property type="component" value="Unassembled WGS sequence"/>
</dbReference>
<feature type="compositionally biased region" description="Low complexity" evidence="1">
    <location>
        <begin position="170"/>
        <end position="179"/>
    </location>
</feature>
<dbReference type="EMBL" id="JAGFBS010000038">
    <property type="protein sequence ID" value="KAG6371237.1"/>
    <property type="molecule type" value="Genomic_DNA"/>
</dbReference>
<comment type="caution">
    <text evidence="2">The sequence shown here is derived from an EMBL/GenBank/DDBJ whole genome shotgun (WGS) entry which is preliminary data.</text>
</comment>
<name>A0A8I2YG53_9AGAM</name>
<feature type="compositionally biased region" description="Pro residues" evidence="1">
    <location>
        <begin position="54"/>
        <end position="65"/>
    </location>
</feature>
<feature type="compositionally biased region" description="Basic residues" evidence="1">
    <location>
        <begin position="1"/>
        <end position="11"/>
    </location>
</feature>
<feature type="region of interest" description="Disordered" evidence="1">
    <location>
        <begin position="1"/>
        <end position="34"/>
    </location>
</feature>
<feature type="compositionally biased region" description="Polar residues" evidence="1">
    <location>
        <begin position="134"/>
        <end position="144"/>
    </location>
</feature>
<feature type="region of interest" description="Disordered" evidence="1">
    <location>
        <begin position="46"/>
        <end position="104"/>
    </location>
</feature>
<dbReference type="OrthoDB" id="3365519at2759"/>